<dbReference type="Pfam" id="PF00126">
    <property type="entry name" value="HTH_1"/>
    <property type="match status" value="1"/>
</dbReference>
<name>A0ABY4WK29_9BACL</name>
<dbReference type="InterPro" id="IPR036390">
    <property type="entry name" value="WH_DNA-bd_sf"/>
</dbReference>
<dbReference type="PANTHER" id="PTHR30126:SF78">
    <property type="entry name" value="HTH LYSR-TYPE DOMAIN-CONTAINING PROTEIN"/>
    <property type="match status" value="1"/>
</dbReference>
<dbReference type="InterPro" id="IPR005119">
    <property type="entry name" value="LysR_subst-bd"/>
</dbReference>
<dbReference type="PRINTS" id="PR00039">
    <property type="entry name" value="HTHLYSR"/>
</dbReference>
<evidence type="ECO:0000256" key="1">
    <source>
        <dbReference type="ARBA" id="ARBA00009437"/>
    </source>
</evidence>
<dbReference type="Proteomes" id="UP001056500">
    <property type="component" value="Chromosome"/>
</dbReference>
<evidence type="ECO:0000313" key="7">
    <source>
        <dbReference type="Proteomes" id="UP001056500"/>
    </source>
</evidence>
<sequence>MDYKDWDILTVLNEERNFTKASQRLFISQPALTYRIQHMEEFFKSTLFVRNRNGVQLTPQGELVVQYAEEMKKRLQTVRDTIESMGTEVKGTIKIGVSSTFGQYILPEMLHQYLGRFPQVNVQIITGFSCDIMQLLVSRDIHLAIVKGTHHWHEEKIPLSDESICVVSKEPLDIDQLPSLPRINYQMDPHLKEMIDDWWKQKFHEPSLITMFVDNLETCKEMVKIGRGYTILPSICLQNEQGLFVQPLHKEDGTSLHRKTWIYCHHSSMNFAIVRSFFHFLTEYQTPALLQE</sequence>
<comment type="similarity">
    <text evidence="1">Belongs to the LysR transcriptional regulatory family.</text>
</comment>
<proteinExistence type="inferred from homology"/>
<dbReference type="InterPro" id="IPR036388">
    <property type="entry name" value="WH-like_DNA-bd_sf"/>
</dbReference>
<reference evidence="6" key="1">
    <citation type="submission" date="2022-06" db="EMBL/GenBank/DDBJ databases">
        <title>Genome sequencing of Brevibacillus sp. BB3-R1.</title>
        <authorList>
            <person name="Heo J."/>
            <person name="Lee D."/>
            <person name="Won M."/>
            <person name="Han B.-H."/>
            <person name="Hong S.-B."/>
            <person name="Kwon S.-W."/>
        </authorList>
    </citation>
    <scope>NUCLEOTIDE SEQUENCE</scope>
    <source>
        <strain evidence="6">BB3-R1</strain>
    </source>
</reference>
<protein>
    <submittedName>
        <fullName evidence="6">LysR family transcriptional regulator</fullName>
    </submittedName>
</protein>
<dbReference type="Pfam" id="PF03466">
    <property type="entry name" value="LysR_substrate"/>
    <property type="match status" value="1"/>
</dbReference>
<evidence type="ECO:0000256" key="4">
    <source>
        <dbReference type="ARBA" id="ARBA00023163"/>
    </source>
</evidence>
<dbReference type="PANTHER" id="PTHR30126">
    <property type="entry name" value="HTH-TYPE TRANSCRIPTIONAL REGULATOR"/>
    <property type="match status" value="1"/>
</dbReference>
<keyword evidence="7" id="KW-1185">Reference proteome</keyword>
<keyword evidence="3" id="KW-0238">DNA-binding</keyword>
<evidence type="ECO:0000313" key="6">
    <source>
        <dbReference type="EMBL" id="USG65006.1"/>
    </source>
</evidence>
<evidence type="ECO:0000256" key="2">
    <source>
        <dbReference type="ARBA" id="ARBA00023015"/>
    </source>
</evidence>
<gene>
    <name evidence="6" type="ORF">NDK47_23245</name>
</gene>
<dbReference type="SUPFAM" id="SSF53850">
    <property type="entry name" value="Periplasmic binding protein-like II"/>
    <property type="match status" value="1"/>
</dbReference>
<dbReference type="Gene3D" id="1.10.10.10">
    <property type="entry name" value="Winged helix-like DNA-binding domain superfamily/Winged helix DNA-binding domain"/>
    <property type="match status" value="1"/>
</dbReference>
<evidence type="ECO:0000259" key="5">
    <source>
        <dbReference type="PROSITE" id="PS50931"/>
    </source>
</evidence>
<dbReference type="InterPro" id="IPR000847">
    <property type="entry name" value="LysR_HTH_N"/>
</dbReference>
<dbReference type="EMBL" id="CP098755">
    <property type="protein sequence ID" value="USG65006.1"/>
    <property type="molecule type" value="Genomic_DNA"/>
</dbReference>
<dbReference type="CDD" id="cd05466">
    <property type="entry name" value="PBP2_LTTR_substrate"/>
    <property type="match status" value="1"/>
</dbReference>
<dbReference type="PROSITE" id="PS50931">
    <property type="entry name" value="HTH_LYSR"/>
    <property type="match status" value="1"/>
</dbReference>
<dbReference type="Gene3D" id="3.40.190.290">
    <property type="match status" value="1"/>
</dbReference>
<feature type="domain" description="HTH lysR-type" evidence="5">
    <location>
        <begin position="1"/>
        <end position="58"/>
    </location>
</feature>
<dbReference type="RefSeq" id="WP_251872113.1">
    <property type="nucleotide sequence ID" value="NZ_CP098755.1"/>
</dbReference>
<dbReference type="SUPFAM" id="SSF46785">
    <property type="entry name" value="Winged helix' DNA-binding domain"/>
    <property type="match status" value="1"/>
</dbReference>
<keyword evidence="4" id="KW-0804">Transcription</keyword>
<organism evidence="6 7">
    <name type="scientific">Brevibacillus ruminantium</name>
    <dbReference type="NCBI Taxonomy" id="2950604"/>
    <lineage>
        <taxon>Bacteria</taxon>
        <taxon>Bacillati</taxon>
        <taxon>Bacillota</taxon>
        <taxon>Bacilli</taxon>
        <taxon>Bacillales</taxon>
        <taxon>Paenibacillaceae</taxon>
        <taxon>Brevibacillus</taxon>
    </lineage>
</organism>
<evidence type="ECO:0000256" key="3">
    <source>
        <dbReference type="ARBA" id="ARBA00023125"/>
    </source>
</evidence>
<keyword evidence="2" id="KW-0805">Transcription regulation</keyword>
<accession>A0ABY4WK29</accession>